<keyword evidence="4" id="KW-1185">Reference proteome</keyword>
<reference evidence="3 4" key="1">
    <citation type="submission" date="2017-05" db="EMBL/GenBank/DDBJ databases">
        <title>Functional genome analysis of Paenibacillus pasadenensis strain R16: insights on endophytic life style and antifungal activity.</title>
        <authorList>
            <person name="Passera A."/>
            <person name="Marcolungo L."/>
            <person name="Casati P."/>
            <person name="Brasca M."/>
            <person name="Quaglino F."/>
            <person name="Delledonne M."/>
        </authorList>
    </citation>
    <scope>NUCLEOTIDE SEQUENCE [LARGE SCALE GENOMIC DNA]</scope>
    <source>
        <strain evidence="3 4">R16</strain>
    </source>
</reference>
<organism evidence="3 4">
    <name type="scientific">Paenibacillus pasadenensis</name>
    <dbReference type="NCBI Taxonomy" id="217090"/>
    <lineage>
        <taxon>Bacteria</taxon>
        <taxon>Bacillati</taxon>
        <taxon>Bacillota</taxon>
        <taxon>Bacilli</taxon>
        <taxon>Bacillales</taxon>
        <taxon>Paenibacillaceae</taxon>
        <taxon>Paenibacillus</taxon>
    </lineage>
</organism>
<evidence type="ECO:0000313" key="4">
    <source>
        <dbReference type="Proteomes" id="UP000234789"/>
    </source>
</evidence>
<dbReference type="PANTHER" id="PTHR43649">
    <property type="entry name" value="ARABINOSE-BINDING PROTEIN-RELATED"/>
    <property type="match status" value="1"/>
</dbReference>
<dbReference type="Pfam" id="PF12010">
    <property type="entry name" value="DUF3502"/>
    <property type="match status" value="1"/>
</dbReference>
<evidence type="ECO:0000256" key="1">
    <source>
        <dbReference type="SAM" id="SignalP"/>
    </source>
</evidence>
<keyword evidence="1" id="KW-0732">Signal</keyword>
<evidence type="ECO:0000313" key="3">
    <source>
        <dbReference type="EMBL" id="PLT44069.1"/>
    </source>
</evidence>
<comment type="caution">
    <text evidence="3">The sequence shown here is derived from an EMBL/GenBank/DDBJ whole genome shotgun (WGS) entry which is preliminary data.</text>
</comment>
<protein>
    <submittedName>
        <fullName evidence="3">Multiple sugar ABC transporter, substrate-binding protein</fullName>
    </submittedName>
</protein>
<dbReference type="InterPro" id="IPR050490">
    <property type="entry name" value="Bact_solute-bd_prot1"/>
</dbReference>
<evidence type="ECO:0000259" key="2">
    <source>
        <dbReference type="Pfam" id="PF12010"/>
    </source>
</evidence>
<proteinExistence type="predicted"/>
<dbReference type="EMBL" id="NFEZ01000004">
    <property type="protein sequence ID" value="PLT44069.1"/>
    <property type="molecule type" value="Genomic_DNA"/>
</dbReference>
<dbReference type="AlphaFoldDB" id="A0A2N5N165"/>
<dbReference type="InterPro" id="IPR006059">
    <property type="entry name" value="SBP"/>
</dbReference>
<dbReference type="PANTHER" id="PTHR43649:SF17">
    <property type="entry name" value="ABC TRANSPORTER SOLUTE BINDING PROTEIN-SUGAR TRANSPORT"/>
    <property type="match status" value="1"/>
</dbReference>
<feature type="chain" id="PRO_5014788564" evidence="1">
    <location>
        <begin position="25"/>
        <end position="517"/>
    </location>
</feature>
<dbReference type="SUPFAM" id="SSF53850">
    <property type="entry name" value="Periplasmic binding protein-like II"/>
    <property type="match status" value="1"/>
</dbReference>
<feature type="domain" description="DUF3502" evidence="2">
    <location>
        <begin position="437"/>
        <end position="505"/>
    </location>
</feature>
<gene>
    <name evidence="3" type="ORF">B8V81_2500</name>
</gene>
<feature type="signal peptide" evidence="1">
    <location>
        <begin position="1"/>
        <end position="24"/>
    </location>
</feature>
<dbReference type="Proteomes" id="UP000234789">
    <property type="component" value="Unassembled WGS sequence"/>
</dbReference>
<dbReference type="Pfam" id="PF01547">
    <property type="entry name" value="SBP_bac_1"/>
    <property type="match status" value="1"/>
</dbReference>
<dbReference type="InterPro" id="IPR022627">
    <property type="entry name" value="DUF3502"/>
</dbReference>
<dbReference type="Gene3D" id="3.40.190.10">
    <property type="entry name" value="Periplasmic binding protein-like II"/>
    <property type="match status" value="1"/>
</dbReference>
<name>A0A2N5N165_9BACL</name>
<sequence length="517" mass="58186">MSAAAVAVAMAVFLVAACSNNNSARPGDADGKSSSILTSRTEGRSGPVVLQFYMLGNAPKDLPIIEERINEMALEDLNVAVKFHYTTWTEWDQKYKLLLSTGRAVDLIFTSDWAFYQQYAHQGAFMALDELLPLAAPKLQAFVPKEMWDAVRIDGRIYTVPSTYKEYVTGGFIWREDLRRKHGLPTPVDVPSFEAYLEGIRQHEPGIQPAAFGSLVDASIQHAYLEVERKAVGPMPYGLYAPYDKPDEIGAYWGTPSHLQDLKKYKSWADKGYLSKNVLNDPVPMQDQIASGAAAALLSDNPTRYNAMLSQMQAQHPDWDLGYTPFGRSTGYATPVHPMHNGFAIAAGSEHPEEALAFYEKLVTDERYNRLTQYGIEGVHYEVKDGFYHALDKSGFEREGMIGWAWRNPDYMLFEPSYERVQRIFNELDGIQKPDLYTRFVEDYTGYQAERAALEQVVKQYLYPLLAGQIEDVQEGLAIFMANANEAGLPKIQQSYVKQWKDYLANGIVSDRGAKPQ</sequence>
<accession>A0A2N5N165</accession>